<accession>A0A9D1DTW6</accession>
<dbReference type="Gene3D" id="3.40.50.1000">
    <property type="entry name" value="HAD superfamily/HAD-like"/>
    <property type="match status" value="1"/>
</dbReference>
<dbReference type="Proteomes" id="UP000824232">
    <property type="component" value="Unassembled WGS sequence"/>
</dbReference>
<proteinExistence type="predicted"/>
<dbReference type="InterPro" id="IPR027706">
    <property type="entry name" value="PGP_Pase"/>
</dbReference>
<dbReference type="EMBL" id="DVHC01000022">
    <property type="protein sequence ID" value="HIR58774.1"/>
    <property type="molecule type" value="Genomic_DNA"/>
</dbReference>
<sequence length="171" mass="20051">MKYLPDIYKKNIFDINYDKLKKKDIKCLIFDLDNTLAFIDSTKVEDKVKELITKLKKDFLVIIVSNSPKKRVSTFGEDLGVDYYPFALKPTVRTLKKIKSKYNLESKSIAIIGDQFMTDMGYGYKGHITKIFVDPLAVKDLKITNINRYLEEKIMNKYSKNNLFKKGKYYE</sequence>
<reference evidence="1" key="2">
    <citation type="journal article" date="2021" name="PeerJ">
        <title>Extensive microbial diversity within the chicken gut microbiome revealed by metagenomics and culture.</title>
        <authorList>
            <person name="Gilroy R."/>
            <person name="Ravi A."/>
            <person name="Getino M."/>
            <person name="Pursley I."/>
            <person name="Horton D.L."/>
            <person name="Alikhan N.F."/>
            <person name="Baker D."/>
            <person name="Gharbi K."/>
            <person name="Hall N."/>
            <person name="Watson M."/>
            <person name="Adriaenssens E.M."/>
            <person name="Foster-Nyarko E."/>
            <person name="Jarju S."/>
            <person name="Secka A."/>
            <person name="Antonio M."/>
            <person name="Oren A."/>
            <person name="Chaudhuri R.R."/>
            <person name="La Ragione R."/>
            <person name="Hildebrand F."/>
            <person name="Pallen M.J."/>
        </authorList>
    </citation>
    <scope>NUCLEOTIDE SEQUENCE</scope>
    <source>
        <strain evidence="1">CHK184-20233</strain>
    </source>
</reference>
<name>A0A9D1DTW6_9FIRM</name>
<evidence type="ECO:0000313" key="2">
    <source>
        <dbReference type="Proteomes" id="UP000824232"/>
    </source>
</evidence>
<gene>
    <name evidence="1" type="ORF">IAB38_01870</name>
</gene>
<dbReference type="InterPro" id="IPR023214">
    <property type="entry name" value="HAD_sf"/>
</dbReference>
<protein>
    <submittedName>
        <fullName evidence="1">YqeG family HAD IIIA-type phosphatase</fullName>
    </submittedName>
</protein>
<dbReference type="InterPro" id="IPR036412">
    <property type="entry name" value="HAD-like_sf"/>
</dbReference>
<evidence type="ECO:0000313" key="1">
    <source>
        <dbReference type="EMBL" id="HIR58774.1"/>
    </source>
</evidence>
<dbReference type="GO" id="GO:0008962">
    <property type="term" value="F:phosphatidylglycerophosphatase activity"/>
    <property type="evidence" value="ECO:0007669"/>
    <property type="project" value="InterPro"/>
</dbReference>
<comment type="caution">
    <text evidence="1">The sequence shown here is derived from an EMBL/GenBank/DDBJ whole genome shotgun (WGS) entry which is preliminary data.</text>
</comment>
<dbReference type="SUPFAM" id="SSF56784">
    <property type="entry name" value="HAD-like"/>
    <property type="match status" value="1"/>
</dbReference>
<dbReference type="Pfam" id="PF09419">
    <property type="entry name" value="PGP_phosphatase"/>
    <property type="match status" value="1"/>
</dbReference>
<organism evidence="1 2">
    <name type="scientific">Candidatus Onthousia excrementipullorum</name>
    <dbReference type="NCBI Taxonomy" id="2840884"/>
    <lineage>
        <taxon>Bacteria</taxon>
        <taxon>Bacillati</taxon>
        <taxon>Bacillota</taxon>
        <taxon>Bacilli</taxon>
        <taxon>Candidatus Onthousia</taxon>
    </lineage>
</organism>
<dbReference type="NCBIfam" id="TIGR01668">
    <property type="entry name" value="YqeG_hyp_ppase"/>
    <property type="match status" value="1"/>
</dbReference>
<dbReference type="AlphaFoldDB" id="A0A9D1DTW6"/>
<reference evidence="1" key="1">
    <citation type="submission" date="2020-10" db="EMBL/GenBank/DDBJ databases">
        <authorList>
            <person name="Gilroy R."/>
        </authorList>
    </citation>
    <scope>NUCLEOTIDE SEQUENCE</scope>
    <source>
        <strain evidence="1">CHK184-20233</strain>
    </source>
</reference>
<dbReference type="InterPro" id="IPR010021">
    <property type="entry name" value="PGPP1/Gep4"/>
</dbReference>